<dbReference type="InterPro" id="IPR027417">
    <property type="entry name" value="P-loop_NTPase"/>
</dbReference>
<dbReference type="RefSeq" id="WP_243995445.1">
    <property type="nucleotide sequence ID" value="NZ_JALHLE010000027.1"/>
</dbReference>
<sequence>MTLLIHPGFHKTATTWLQNELFTDARWFRMLMQPADVQKWIVGPHDFAFDPEAARHAISLRRAEGPKAAIDVISNENLVANPFFGARESKAYVQRLHAIAPEAKILLTVRRQSAAMRSLYQQYIKRGGSLAEAGFFDLNDTCEPGYYGFDPICLRFDLLADEYARVFGPDSVLVLPQELLAKNPRAFLEAILKHCGVPGLAGDEMPSTNMGAGKSPPDGGTPLLRLANRLRPTPLYPDAPRSLTPLGNFLYRLAYHQRLFSTHYRTKLETVIRDRLPADYASGNRRLQSYCPVDLTDLKYPMANSTPQPPTPDNRLESLG</sequence>
<evidence type="ECO:0000313" key="3">
    <source>
        <dbReference type="Proteomes" id="UP001162880"/>
    </source>
</evidence>
<dbReference type="Proteomes" id="UP001162880">
    <property type="component" value="Unassembled WGS sequence"/>
</dbReference>
<evidence type="ECO:0000313" key="2">
    <source>
        <dbReference type="EMBL" id="MCJ2180073.1"/>
    </source>
</evidence>
<comment type="caution">
    <text evidence="2">The sequence shown here is derived from an EMBL/GenBank/DDBJ whole genome shotgun (WGS) entry which is preliminary data.</text>
</comment>
<dbReference type="Pfam" id="PF13469">
    <property type="entry name" value="Sulfotransfer_3"/>
    <property type="match status" value="1"/>
</dbReference>
<dbReference type="Gene3D" id="3.40.50.300">
    <property type="entry name" value="P-loop containing nucleotide triphosphate hydrolases"/>
    <property type="match status" value="1"/>
</dbReference>
<proteinExistence type="predicted"/>
<protein>
    <submittedName>
        <fullName evidence="2">Sulfotransferase</fullName>
    </submittedName>
</protein>
<gene>
    <name evidence="2" type="ORF">MTR64_16000</name>
</gene>
<name>A0ABT0B4Y2_9SPHN</name>
<dbReference type="EMBL" id="JALHLE010000027">
    <property type="protein sequence ID" value="MCJ2180073.1"/>
    <property type="molecule type" value="Genomic_DNA"/>
</dbReference>
<keyword evidence="3" id="KW-1185">Reference proteome</keyword>
<feature type="region of interest" description="Disordered" evidence="1">
    <location>
        <begin position="301"/>
        <end position="320"/>
    </location>
</feature>
<organism evidence="2 3">
    <name type="scientific">Novosphingobium album</name>
    <name type="common">ex Hu et al. 2023</name>
    <dbReference type="NCBI Taxonomy" id="2930093"/>
    <lineage>
        <taxon>Bacteria</taxon>
        <taxon>Pseudomonadati</taxon>
        <taxon>Pseudomonadota</taxon>
        <taxon>Alphaproteobacteria</taxon>
        <taxon>Sphingomonadales</taxon>
        <taxon>Sphingomonadaceae</taxon>
        <taxon>Novosphingobium</taxon>
    </lineage>
</organism>
<accession>A0ABT0B4Y2</accession>
<dbReference type="SUPFAM" id="SSF52540">
    <property type="entry name" value="P-loop containing nucleoside triphosphate hydrolases"/>
    <property type="match status" value="1"/>
</dbReference>
<evidence type="ECO:0000256" key="1">
    <source>
        <dbReference type="SAM" id="MobiDB-lite"/>
    </source>
</evidence>
<reference evidence="2" key="1">
    <citation type="submission" date="2022-03" db="EMBL/GenBank/DDBJ databases">
        <title>Identification of a novel bacterium isolated from mangrove sediments.</title>
        <authorList>
            <person name="Pan X."/>
        </authorList>
    </citation>
    <scope>NUCLEOTIDE SEQUENCE</scope>
    <source>
        <strain evidence="2">B2580</strain>
    </source>
</reference>